<dbReference type="EMBL" id="JAODUO010000012">
    <property type="protein sequence ID" value="KAK2193454.1"/>
    <property type="molecule type" value="Genomic_DNA"/>
</dbReference>
<keyword evidence="3" id="KW-1185">Reference proteome</keyword>
<evidence type="ECO:0000259" key="1">
    <source>
        <dbReference type="Pfam" id="PF00078"/>
    </source>
</evidence>
<comment type="caution">
    <text evidence="2">The sequence shown here is derived from an EMBL/GenBank/DDBJ whole genome shotgun (WGS) entry which is preliminary data.</text>
</comment>
<dbReference type="Proteomes" id="UP001209878">
    <property type="component" value="Unassembled WGS sequence"/>
</dbReference>
<gene>
    <name evidence="2" type="ORF">NP493_12g00007</name>
</gene>
<dbReference type="Pfam" id="PF00078">
    <property type="entry name" value="RVT_1"/>
    <property type="match status" value="1"/>
</dbReference>
<dbReference type="AlphaFoldDB" id="A0AAD9PEQ7"/>
<reference evidence="2" key="1">
    <citation type="journal article" date="2023" name="Mol. Biol. Evol.">
        <title>Third-Generation Sequencing Reveals the Adaptive Role of the Epigenome in Three Deep-Sea Polychaetes.</title>
        <authorList>
            <person name="Perez M."/>
            <person name="Aroh O."/>
            <person name="Sun Y."/>
            <person name="Lan Y."/>
            <person name="Juniper S.K."/>
            <person name="Young C.R."/>
            <person name="Angers B."/>
            <person name="Qian P.Y."/>
        </authorList>
    </citation>
    <scope>NUCLEOTIDE SEQUENCE</scope>
    <source>
        <strain evidence="2">R07B-5</strain>
    </source>
</reference>
<dbReference type="InterPro" id="IPR050951">
    <property type="entry name" value="Retrovirus_Pol_polyprotein"/>
</dbReference>
<dbReference type="SUPFAM" id="SSF56672">
    <property type="entry name" value="DNA/RNA polymerases"/>
    <property type="match status" value="1"/>
</dbReference>
<organism evidence="2 3">
    <name type="scientific">Ridgeia piscesae</name>
    <name type="common">Tubeworm</name>
    <dbReference type="NCBI Taxonomy" id="27915"/>
    <lineage>
        <taxon>Eukaryota</taxon>
        <taxon>Metazoa</taxon>
        <taxon>Spiralia</taxon>
        <taxon>Lophotrochozoa</taxon>
        <taxon>Annelida</taxon>
        <taxon>Polychaeta</taxon>
        <taxon>Sedentaria</taxon>
        <taxon>Canalipalpata</taxon>
        <taxon>Sabellida</taxon>
        <taxon>Siboglinidae</taxon>
        <taxon>Ridgeia</taxon>
    </lineage>
</organism>
<dbReference type="InterPro" id="IPR000477">
    <property type="entry name" value="RT_dom"/>
</dbReference>
<dbReference type="InterPro" id="IPR043502">
    <property type="entry name" value="DNA/RNA_pol_sf"/>
</dbReference>
<proteinExistence type="predicted"/>
<dbReference type="PANTHER" id="PTHR37984:SF8">
    <property type="entry name" value="CCHC-TYPE DOMAIN-CONTAINING PROTEIN"/>
    <property type="match status" value="1"/>
</dbReference>
<sequence>MLTRRDFAKMGKPRLTESTQAITMYDDCKVIPHGWCTMTVTDNRNCKHTLNLLDMETKQHSLLSPKACVDLNLITVNDLVHMVADEPLENILAEYDSVFKGIGCLPGEYDLAIDESITPVQVRPRKIDLSTKEEVKTKLDTLTKQYITEHVESPTPRISHLQPVRKSNGTVRLCLDPQNLNQALKRNHYHMPDIDDVLPQLAEGKMFSLRDTKDGFLQVKLSDKSSHLTTFWTPYVRYKWKRMPFGISTAPEEFQRRLSECLEMTQRCISCGRRHTDIWKRSSRAR</sequence>
<evidence type="ECO:0000313" key="3">
    <source>
        <dbReference type="Proteomes" id="UP001209878"/>
    </source>
</evidence>
<evidence type="ECO:0000313" key="2">
    <source>
        <dbReference type="EMBL" id="KAK2193454.1"/>
    </source>
</evidence>
<dbReference type="PANTHER" id="PTHR37984">
    <property type="entry name" value="PROTEIN CBG26694"/>
    <property type="match status" value="1"/>
</dbReference>
<dbReference type="Gene3D" id="3.10.10.10">
    <property type="entry name" value="HIV Type 1 Reverse Transcriptase, subunit A, domain 1"/>
    <property type="match status" value="1"/>
</dbReference>
<protein>
    <recommendedName>
        <fullName evidence="1">Reverse transcriptase domain-containing protein</fullName>
    </recommendedName>
</protein>
<accession>A0AAD9PEQ7</accession>
<name>A0AAD9PEQ7_RIDPI</name>
<feature type="domain" description="Reverse transcriptase" evidence="1">
    <location>
        <begin position="164"/>
        <end position="267"/>
    </location>
</feature>
<dbReference type="CDD" id="cd01647">
    <property type="entry name" value="RT_LTR"/>
    <property type="match status" value="1"/>
</dbReference>